<dbReference type="InterPro" id="IPR036514">
    <property type="entry name" value="SGNH_hydro_sf"/>
</dbReference>
<reference evidence="3" key="1">
    <citation type="journal article" date="2015" name="Nature">
        <title>Complex archaea that bridge the gap between prokaryotes and eukaryotes.</title>
        <authorList>
            <person name="Spang A."/>
            <person name="Saw J.H."/>
            <person name="Jorgensen S.L."/>
            <person name="Zaremba-Niedzwiedzka K."/>
            <person name="Martijn J."/>
            <person name="Lind A.E."/>
            <person name="van Eijk R."/>
            <person name="Schleper C."/>
            <person name="Guy L."/>
            <person name="Ettema T.J."/>
        </authorList>
    </citation>
    <scope>NUCLEOTIDE SEQUENCE</scope>
</reference>
<evidence type="ECO:0008006" key="4">
    <source>
        <dbReference type="Google" id="ProtNLM"/>
    </source>
</evidence>
<comment type="subcellular location">
    <subcellularLocation>
        <location evidence="1">Secreted</location>
    </subcellularLocation>
</comment>
<comment type="caution">
    <text evidence="3">The sequence shown here is derived from an EMBL/GenBank/DDBJ whole genome shotgun (WGS) entry which is preliminary data.</text>
</comment>
<accession>A0A0F9LJI9</accession>
<dbReference type="GO" id="GO:0005576">
    <property type="term" value="C:extracellular region"/>
    <property type="evidence" value="ECO:0007669"/>
    <property type="project" value="UniProtKB-SubCell"/>
</dbReference>
<dbReference type="PANTHER" id="PTHR38340:SF1">
    <property type="entry name" value="S-LAYER PROTEIN"/>
    <property type="match status" value="1"/>
</dbReference>
<dbReference type="PROSITE" id="PS00330">
    <property type="entry name" value="HEMOLYSIN_CALCIUM"/>
    <property type="match status" value="2"/>
</dbReference>
<dbReference type="PRINTS" id="PR00313">
    <property type="entry name" value="CABNDNGRPT"/>
</dbReference>
<name>A0A0F9LJI9_9ZZZZ</name>
<dbReference type="EMBL" id="LAZR01012291">
    <property type="protein sequence ID" value="KKM27595.1"/>
    <property type="molecule type" value="Genomic_DNA"/>
</dbReference>
<dbReference type="GO" id="GO:0005509">
    <property type="term" value="F:calcium ion binding"/>
    <property type="evidence" value="ECO:0007669"/>
    <property type="project" value="InterPro"/>
</dbReference>
<keyword evidence="2" id="KW-0964">Secreted</keyword>
<sequence>MSLQESGSIIFFGDSLTDNGNLFGLAQSTLPPEIYALFGGPTGAISNGPTWASYTADLLGLTEDNRAYADAEALGSRDFGDLVAANGLTDALLVAADDPILDTPIDFAAQIDAALAPDASDALVGNIAVVLIGGNDYLELTPTPANIAAARAAITDETLAAASDLAQAGTQTVWVSELPVATFFPALEGPGSALAIATFDAHNAALADGVTELQAQGLDVEILHMGAITEAIAHDPGGFGLVAPYDQTLNESDVTQDFEADQVAFYDSVHPSTATHGIMGAFAAFEIDGGTVIENGTSEGDLYTLGADDEFLATLDGSDAVRAVGGDDILVGGTGADSLLGGVGQDMISGGTDGDFISGGHGADILGGQSGNDLILGRSGDDVLIHDGLGLDTLRGGDDDDTFIFNPVAGNDGAVIRGGSGHDTLYVIATDQSGLDIQGVEDIIFLDTLAPLTTETWFEAADLWGMV</sequence>
<dbReference type="Pfam" id="PF00353">
    <property type="entry name" value="HemolysinCabind"/>
    <property type="match status" value="3"/>
</dbReference>
<evidence type="ECO:0000313" key="3">
    <source>
        <dbReference type="EMBL" id="KKM27595.1"/>
    </source>
</evidence>
<dbReference type="InterPro" id="IPR001087">
    <property type="entry name" value="GDSL"/>
</dbReference>
<dbReference type="InterPro" id="IPR050557">
    <property type="entry name" value="RTX_toxin/Mannuronan_C5-epim"/>
</dbReference>
<proteinExistence type="predicted"/>
<dbReference type="InterPro" id="IPR018511">
    <property type="entry name" value="Hemolysin-typ_Ca-bd_CS"/>
</dbReference>
<dbReference type="Gene3D" id="3.40.50.1110">
    <property type="entry name" value="SGNH hydrolase"/>
    <property type="match status" value="1"/>
</dbReference>
<dbReference type="InterPro" id="IPR011049">
    <property type="entry name" value="Serralysin-like_metalloprot_C"/>
</dbReference>
<dbReference type="InterPro" id="IPR001343">
    <property type="entry name" value="Hemolysn_Ca-bd"/>
</dbReference>
<organism evidence="3">
    <name type="scientific">marine sediment metagenome</name>
    <dbReference type="NCBI Taxonomy" id="412755"/>
    <lineage>
        <taxon>unclassified sequences</taxon>
        <taxon>metagenomes</taxon>
        <taxon>ecological metagenomes</taxon>
    </lineage>
</organism>
<gene>
    <name evidence="3" type="ORF">LCGC14_1573150</name>
</gene>
<dbReference type="GO" id="GO:0016788">
    <property type="term" value="F:hydrolase activity, acting on ester bonds"/>
    <property type="evidence" value="ECO:0007669"/>
    <property type="project" value="InterPro"/>
</dbReference>
<dbReference type="PANTHER" id="PTHR38340">
    <property type="entry name" value="S-LAYER PROTEIN"/>
    <property type="match status" value="1"/>
</dbReference>
<evidence type="ECO:0000256" key="1">
    <source>
        <dbReference type="ARBA" id="ARBA00004613"/>
    </source>
</evidence>
<dbReference type="AlphaFoldDB" id="A0A0F9LJI9"/>
<protein>
    <recommendedName>
        <fullName evidence="4">SGNH hydrolase-type esterase domain-containing protein</fullName>
    </recommendedName>
</protein>
<dbReference type="SUPFAM" id="SSF51120">
    <property type="entry name" value="beta-Roll"/>
    <property type="match status" value="1"/>
</dbReference>
<dbReference type="Pfam" id="PF00657">
    <property type="entry name" value="Lipase_GDSL"/>
    <property type="match status" value="1"/>
</dbReference>
<dbReference type="Gene3D" id="2.150.10.10">
    <property type="entry name" value="Serralysin-like metalloprotease, C-terminal"/>
    <property type="match status" value="1"/>
</dbReference>
<evidence type="ECO:0000256" key="2">
    <source>
        <dbReference type="ARBA" id="ARBA00022525"/>
    </source>
</evidence>
<dbReference type="SUPFAM" id="SSF52266">
    <property type="entry name" value="SGNH hydrolase"/>
    <property type="match status" value="1"/>
</dbReference>